<evidence type="ECO:0000313" key="2">
    <source>
        <dbReference type="EMBL" id="KAH3669013.1"/>
    </source>
</evidence>
<reference evidence="2" key="2">
    <citation type="submission" date="2021-01" db="EMBL/GenBank/DDBJ databases">
        <authorList>
            <person name="Schikora-Tamarit M.A."/>
        </authorList>
    </citation>
    <scope>NUCLEOTIDE SEQUENCE</scope>
    <source>
        <strain evidence="2">CBS6341</strain>
    </source>
</reference>
<proteinExistence type="predicted"/>
<keyword evidence="3" id="KW-1185">Reference proteome</keyword>
<feature type="region of interest" description="Disordered" evidence="1">
    <location>
        <begin position="1"/>
        <end position="24"/>
    </location>
</feature>
<evidence type="ECO:0000313" key="3">
    <source>
        <dbReference type="Proteomes" id="UP000769528"/>
    </source>
</evidence>
<name>A0A9P8PB86_9ASCO</name>
<feature type="non-terminal residue" evidence="2">
    <location>
        <position position="1"/>
    </location>
</feature>
<protein>
    <submittedName>
        <fullName evidence="2">Uncharacterized protein</fullName>
    </submittedName>
</protein>
<accession>A0A9P8PB86</accession>
<organism evidence="2 3">
    <name type="scientific">Wickerhamomyces mucosus</name>
    <dbReference type="NCBI Taxonomy" id="1378264"/>
    <lineage>
        <taxon>Eukaryota</taxon>
        <taxon>Fungi</taxon>
        <taxon>Dikarya</taxon>
        <taxon>Ascomycota</taxon>
        <taxon>Saccharomycotina</taxon>
        <taxon>Saccharomycetes</taxon>
        <taxon>Phaffomycetales</taxon>
        <taxon>Wickerhamomycetaceae</taxon>
        <taxon>Wickerhamomyces</taxon>
    </lineage>
</organism>
<dbReference type="EMBL" id="JAEUBF010001364">
    <property type="protein sequence ID" value="KAH3669013.1"/>
    <property type="molecule type" value="Genomic_DNA"/>
</dbReference>
<dbReference type="Proteomes" id="UP000769528">
    <property type="component" value="Unassembled WGS sequence"/>
</dbReference>
<gene>
    <name evidence="2" type="ORF">WICMUC_005126</name>
</gene>
<evidence type="ECO:0000256" key="1">
    <source>
        <dbReference type="SAM" id="MobiDB-lite"/>
    </source>
</evidence>
<comment type="caution">
    <text evidence="2">The sequence shown here is derived from an EMBL/GenBank/DDBJ whole genome shotgun (WGS) entry which is preliminary data.</text>
</comment>
<dbReference type="AlphaFoldDB" id="A0A9P8PB86"/>
<sequence length="66" mass="7131">SSNPSAPPLPKDIPESPSFDYEPSNAVAQKPVQPAGNSVVIQKPLFDDLVNKIQGLQLSIEIMQNM</sequence>
<reference evidence="2" key="1">
    <citation type="journal article" date="2021" name="Open Biol.">
        <title>Shared evolutionary footprints suggest mitochondrial oxidative damage underlies multiple complex I losses in fungi.</title>
        <authorList>
            <person name="Schikora-Tamarit M.A."/>
            <person name="Marcet-Houben M."/>
            <person name="Nosek J."/>
            <person name="Gabaldon T."/>
        </authorList>
    </citation>
    <scope>NUCLEOTIDE SEQUENCE</scope>
    <source>
        <strain evidence="2">CBS6341</strain>
    </source>
</reference>
<dbReference type="OrthoDB" id="3992214at2759"/>
<feature type="compositionally biased region" description="Pro residues" evidence="1">
    <location>
        <begin position="1"/>
        <end position="11"/>
    </location>
</feature>